<feature type="compositionally biased region" description="Low complexity" evidence="1">
    <location>
        <begin position="178"/>
        <end position="188"/>
    </location>
</feature>
<feature type="non-terminal residue" evidence="2">
    <location>
        <position position="1605"/>
    </location>
</feature>
<feature type="compositionally biased region" description="Basic and acidic residues" evidence="1">
    <location>
        <begin position="1020"/>
        <end position="1033"/>
    </location>
</feature>
<evidence type="ECO:0000256" key="1">
    <source>
        <dbReference type="SAM" id="MobiDB-lite"/>
    </source>
</evidence>
<gene>
    <name evidence="2" type="ORF">PCOR1329_LOCUS50638</name>
</gene>
<name>A0ABN9US96_9DINO</name>
<reference evidence="2" key="1">
    <citation type="submission" date="2023-10" db="EMBL/GenBank/DDBJ databases">
        <authorList>
            <person name="Chen Y."/>
            <person name="Shah S."/>
            <person name="Dougan E. K."/>
            <person name="Thang M."/>
            <person name="Chan C."/>
        </authorList>
    </citation>
    <scope>NUCLEOTIDE SEQUENCE [LARGE SCALE GENOMIC DNA]</scope>
</reference>
<feature type="compositionally biased region" description="Low complexity" evidence="1">
    <location>
        <begin position="974"/>
        <end position="984"/>
    </location>
</feature>
<evidence type="ECO:0000313" key="2">
    <source>
        <dbReference type="EMBL" id="CAK0862142.1"/>
    </source>
</evidence>
<protein>
    <submittedName>
        <fullName evidence="2">Uncharacterized protein</fullName>
    </submittedName>
</protein>
<feature type="compositionally biased region" description="Low complexity" evidence="1">
    <location>
        <begin position="1116"/>
        <end position="1139"/>
    </location>
</feature>
<comment type="caution">
    <text evidence="2">The sequence shown here is derived from an EMBL/GenBank/DDBJ whole genome shotgun (WGS) entry which is preliminary data.</text>
</comment>
<feature type="region of interest" description="Disordered" evidence="1">
    <location>
        <begin position="974"/>
        <end position="997"/>
    </location>
</feature>
<feature type="compositionally biased region" description="Basic and acidic residues" evidence="1">
    <location>
        <begin position="1278"/>
        <end position="1291"/>
    </location>
</feature>
<dbReference type="Proteomes" id="UP001189429">
    <property type="component" value="Unassembled WGS sequence"/>
</dbReference>
<proteinExistence type="predicted"/>
<feature type="region of interest" description="Disordered" evidence="1">
    <location>
        <begin position="115"/>
        <end position="142"/>
    </location>
</feature>
<evidence type="ECO:0000313" key="3">
    <source>
        <dbReference type="Proteomes" id="UP001189429"/>
    </source>
</evidence>
<feature type="region of interest" description="Disordered" evidence="1">
    <location>
        <begin position="1097"/>
        <end position="1170"/>
    </location>
</feature>
<organism evidence="2 3">
    <name type="scientific">Prorocentrum cordatum</name>
    <dbReference type="NCBI Taxonomy" id="2364126"/>
    <lineage>
        <taxon>Eukaryota</taxon>
        <taxon>Sar</taxon>
        <taxon>Alveolata</taxon>
        <taxon>Dinophyceae</taxon>
        <taxon>Prorocentrales</taxon>
        <taxon>Prorocentraceae</taxon>
        <taxon>Prorocentrum</taxon>
    </lineage>
</organism>
<accession>A0ABN9US96</accession>
<dbReference type="EMBL" id="CAUYUJ010016130">
    <property type="protein sequence ID" value="CAK0862142.1"/>
    <property type="molecule type" value="Genomic_DNA"/>
</dbReference>
<feature type="region of interest" description="Disordered" evidence="1">
    <location>
        <begin position="177"/>
        <end position="252"/>
    </location>
</feature>
<feature type="region of interest" description="Disordered" evidence="1">
    <location>
        <begin position="1014"/>
        <end position="1033"/>
    </location>
</feature>
<sequence length="1605" mass="174087">MAWAPGGLAFARVTGGDAGRRQAINVGGFVVEVHEAHISLAIPALAARAVGGAAYEAAVRDSAGDEVQVGFVVVPQRRLRDAAPEGWGDDYMHFGERRFELEALQAGLLAAGGGIHTSTEDAEAPRPPPTETLEQGAPGGGAAAAALGQRALLRAAGAGAGLPGLEQLVARAARRLQSAAPAPGGDSSSESEAEADPRDGRAAPSAGHGPRAAGGRSERRRLLSSSDEETPPRAPAGQQAGSNGGGATAAAASLDPNGLQSLLQLRMLEVLERLETGKKQSSSGDEDEAIGGLGSVGKAGKAVRGMRRLRRRVKRHPLRVVRAFRAEVKRALGVQHGMAWTYLDYGKRHIPWGKLYDLKKTYAMLVAVLEYMDNEKFDEAHGQLVQIMKALEQVAINQGSWKAAWPLSGLVDPYSRRGFAGDEFETEVVAAYITELEALESKVKQRGGLVATPEESDAQGADAGAGAHDKGPKNKFKKKMCSSFAVLLDVTLTQHEDWGGRSRTYRISRDNELKLARDLLERGMGTLVPACDVPRDKAGCPLASGWFAVEHSEKWDRLIQDRRPQNATEERLAWLELPSGEQLKLLRLNSPSEHVRGTVCDLKTYFYQVKRPQGTESRNVVGRAWQGRQLGKLAPDPHQHYFVALTVWGMGDANSCDVCQETNVSILRKSGCMTPAESLNAQLTVPVGRTWEGNYLDDHLTVQVFRDSERGKGLRDTEIGERAKQAWEQAGLPRSVEKDVIEQPDFTAWGTEVRDGPGEVGSPLHKRRILASLTLDILESKKISKGMFRMLLANYVHPFSHRRELFGCFHRSFTWLESLTSERDLVTIPADIRDELFAAAALLALGVAHIRWPVDPEVSASDATEDSCGSCTAKVPSKVSRALFRVGAHRGEHVRLDWNEIDQVLAPTRMCRPLSDINEAFASFDWKVQRGGRFTKHSHINLQEMRALKGEIRRRGFQNIQKVLNEVPGAPAFGSAAGLGSSGRPGRRASKQFDDSKGVSRKVVSVIRGSDQIDDSNGITERRQGKEALRGRESAGTTIVRGVDSRVCAGAFGKGRSSSFKLNGILRTIMPYLLSCRCHVALVWIGTHFNPADAPSRFRPLPEPGPPPAWIEASRRAASAAAARAEARRAASSPEAPAAGQGTVGAEAPPEGVSAEEAPRPVGAAAGPSAAEVCAPPPCSPLPWAVPGGRGRRWQKREYFAGKGEVTRAWAAAGGWIEPPLDAYPPEGYRPEHDLLLAANVRRELAQIRAHAVRVGVWATPCTTFGLLCQNCGPGTRTADRPQGDGTRPAERQGNSLGLTTAAGCTALGEEGGLRVVENPRRSWLFRQPAMQRLAARAGVHLVECDMCQFGLAPPDEPEARHKKSTYLLGNFPELRRLGRRCQGKCKHVHLEGAVKIAGRWQKRAALASAYTPEFAQALAAALAAAETRLRGSPMQASLHGEAHAGRLVKAADELTAYGRSHGWGRLDRWLPDASRGRVVKRLIEVIQYLFNEKRPIAEARCAVLAVQQRRPDLRGQLGGAWDSVRSWAFGEDSQTRTPIPREIQRALRRWALAKALLLSRPPSLALLEHSVFVRVAMDGLLRPGEGANLKGMHVRFNRRKSSDQ</sequence>
<keyword evidence="3" id="KW-1185">Reference proteome</keyword>
<feature type="region of interest" description="Disordered" evidence="1">
    <location>
        <begin position="451"/>
        <end position="473"/>
    </location>
</feature>
<feature type="region of interest" description="Disordered" evidence="1">
    <location>
        <begin position="1275"/>
        <end position="1296"/>
    </location>
</feature>